<evidence type="ECO:0000256" key="1">
    <source>
        <dbReference type="SAM" id="MobiDB-lite"/>
    </source>
</evidence>
<evidence type="ECO:0000313" key="4">
    <source>
        <dbReference type="Proteomes" id="UP000235786"/>
    </source>
</evidence>
<protein>
    <submittedName>
        <fullName evidence="3">Uncharacterized protein</fullName>
    </submittedName>
</protein>
<keyword evidence="2" id="KW-0472">Membrane</keyword>
<feature type="region of interest" description="Disordered" evidence="1">
    <location>
        <begin position="170"/>
        <end position="207"/>
    </location>
</feature>
<dbReference type="Proteomes" id="UP000235786">
    <property type="component" value="Unassembled WGS sequence"/>
</dbReference>
<dbReference type="AlphaFoldDB" id="A0A2J6RK16"/>
<organism evidence="3 4">
    <name type="scientific">Hyaloscypha variabilis (strain UAMH 11265 / GT02V1 / F)</name>
    <name type="common">Meliniomyces variabilis</name>
    <dbReference type="NCBI Taxonomy" id="1149755"/>
    <lineage>
        <taxon>Eukaryota</taxon>
        <taxon>Fungi</taxon>
        <taxon>Dikarya</taxon>
        <taxon>Ascomycota</taxon>
        <taxon>Pezizomycotina</taxon>
        <taxon>Leotiomycetes</taxon>
        <taxon>Helotiales</taxon>
        <taxon>Hyaloscyphaceae</taxon>
        <taxon>Hyaloscypha</taxon>
        <taxon>Hyaloscypha variabilis</taxon>
    </lineage>
</organism>
<evidence type="ECO:0000256" key="2">
    <source>
        <dbReference type="SAM" id="Phobius"/>
    </source>
</evidence>
<sequence length="207" mass="23780">MDLDSLSSPARNALKLLASNCANSSTADTSAPQSCPKDFWFYTFIFCFTFLLIQCIFVSITASTSHEARDTLIDELRNTPSHKLHRVLESKYINHIGIQTPELEHVEKYPSVTFVEDPVTWKKTITVVEDLAWVVPVDEEEREREISKERGIMSEEEEVGLILRDLELENDQDLKPRNGMRRSGDEHPAYDEEGEYALPRWRGHVNP</sequence>
<name>A0A2J6RK16_HYAVF</name>
<feature type="transmembrane region" description="Helical" evidence="2">
    <location>
        <begin position="39"/>
        <end position="60"/>
    </location>
</feature>
<dbReference type="OrthoDB" id="10658368at2759"/>
<reference evidence="3 4" key="1">
    <citation type="submission" date="2016-04" db="EMBL/GenBank/DDBJ databases">
        <title>A degradative enzymes factory behind the ericoid mycorrhizal symbiosis.</title>
        <authorList>
            <consortium name="DOE Joint Genome Institute"/>
            <person name="Martino E."/>
            <person name="Morin E."/>
            <person name="Grelet G."/>
            <person name="Kuo A."/>
            <person name="Kohler A."/>
            <person name="Daghino S."/>
            <person name="Barry K."/>
            <person name="Choi C."/>
            <person name="Cichocki N."/>
            <person name="Clum A."/>
            <person name="Copeland A."/>
            <person name="Hainaut M."/>
            <person name="Haridas S."/>
            <person name="Labutti K."/>
            <person name="Lindquist E."/>
            <person name="Lipzen A."/>
            <person name="Khouja H.-R."/>
            <person name="Murat C."/>
            <person name="Ohm R."/>
            <person name="Olson A."/>
            <person name="Spatafora J."/>
            <person name="Veneault-Fourrey C."/>
            <person name="Henrissat B."/>
            <person name="Grigoriev I."/>
            <person name="Martin F."/>
            <person name="Perotto S."/>
        </authorList>
    </citation>
    <scope>NUCLEOTIDE SEQUENCE [LARGE SCALE GENOMIC DNA]</scope>
    <source>
        <strain evidence="3 4">F</strain>
    </source>
</reference>
<keyword evidence="2" id="KW-0812">Transmembrane</keyword>
<gene>
    <name evidence="3" type="ORF">L207DRAFT_530307</name>
</gene>
<keyword evidence="4" id="KW-1185">Reference proteome</keyword>
<evidence type="ECO:0000313" key="3">
    <source>
        <dbReference type="EMBL" id="PMD38837.1"/>
    </source>
</evidence>
<dbReference type="EMBL" id="KZ613947">
    <property type="protein sequence ID" value="PMD38837.1"/>
    <property type="molecule type" value="Genomic_DNA"/>
</dbReference>
<feature type="compositionally biased region" description="Basic and acidic residues" evidence="1">
    <location>
        <begin position="170"/>
        <end position="190"/>
    </location>
</feature>
<accession>A0A2J6RK16</accession>
<proteinExistence type="predicted"/>
<keyword evidence="2" id="KW-1133">Transmembrane helix</keyword>